<evidence type="ECO:0000313" key="4">
    <source>
        <dbReference type="Proteomes" id="UP001418222"/>
    </source>
</evidence>
<proteinExistence type="predicted"/>
<evidence type="ECO:0000259" key="2">
    <source>
        <dbReference type="Pfam" id="PF02714"/>
    </source>
</evidence>
<feature type="domain" description="CSC1/OSCA1-like 7TM region" evidence="2">
    <location>
        <begin position="2"/>
        <end position="60"/>
    </location>
</feature>
<keyword evidence="1" id="KW-0812">Transmembrane</keyword>
<reference evidence="3 4" key="1">
    <citation type="journal article" date="2022" name="Nat. Plants">
        <title>Genomes of leafy and leafless Platanthera orchids illuminate the evolution of mycoheterotrophy.</title>
        <authorList>
            <person name="Li M.H."/>
            <person name="Liu K.W."/>
            <person name="Li Z."/>
            <person name="Lu H.C."/>
            <person name="Ye Q.L."/>
            <person name="Zhang D."/>
            <person name="Wang J.Y."/>
            <person name="Li Y.F."/>
            <person name="Zhong Z.M."/>
            <person name="Liu X."/>
            <person name="Yu X."/>
            <person name="Liu D.K."/>
            <person name="Tu X.D."/>
            <person name="Liu B."/>
            <person name="Hao Y."/>
            <person name="Liao X.Y."/>
            <person name="Jiang Y.T."/>
            <person name="Sun W.H."/>
            <person name="Chen J."/>
            <person name="Chen Y.Q."/>
            <person name="Ai Y."/>
            <person name="Zhai J.W."/>
            <person name="Wu S.S."/>
            <person name="Zhou Z."/>
            <person name="Hsiao Y.Y."/>
            <person name="Wu W.L."/>
            <person name="Chen Y.Y."/>
            <person name="Lin Y.F."/>
            <person name="Hsu J.L."/>
            <person name="Li C.Y."/>
            <person name="Wang Z.W."/>
            <person name="Zhao X."/>
            <person name="Zhong W.Y."/>
            <person name="Ma X.K."/>
            <person name="Ma L."/>
            <person name="Huang J."/>
            <person name="Chen G.Z."/>
            <person name="Huang M.Z."/>
            <person name="Huang L."/>
            <person name="Peng D.H."/>
            <person name="Luo Y.B."/>
            <person name="Zou S.Q."/>
            <person name="Chen S.P."/>
            <person name="Lan S."/>
            <person name="Tsai W.C."/>
            <person name="Van de Peer Y."/>
            <person name="Liu Z.J."/>
        </authorList>
    </citation>
    <scope>NUCLEOTIDE SEQUENCE [LARGE SCALE GENOMIC DNA]</scope>
    <source>
        <strain evidence="3">Lor287</strain>
    </source>
</reference>
<comment type="caution">
    <text evidence="3">The sequence shown here is derived from an EMBL/GenBank/DDBJ whole genome shotgun (WGS) entry which is preliminary data.</text>
</comment>
<keyword evidence="1" id="KW-1133">Transmembrane helix</keyword>
<dbReference type="InterPro" id="IPR045122">
    <property type="entry name" value="Csc1-like"/>
</dbReference>
<dbReference type="Pfam" id="PF02714">
    <property type="entry name" value="RSN1_7TM"/>
    <property type="match status" value="1"/>
</dbReference>
<organism evidence="3 4">
    <name type="scientific">Platanthera zijinensis</name>
    <dbReference type="NCBI Taxonomy" id="2320716"/>
    <lineage>
        <taxon>Eukaryota</taxon>
        <taxon>Viridiplantae</taxon>
        <taxon>Streptophyta</taxon>
        <taxon>Embryophyta</taxon>
        <taxon>Tracheophyta</taxon>
        <taxon>Spermatophyta</taxon>
        <taxon>Magnoliopsida</taxon>
        <taxon>Liliopsida</taxon>
        <taxon>Asparagales</taxon>
        <taxon>Orchidaceae</taxon>
        <taxon>Orchidoideae</taxon>
        <taxon>Orchideae</taxon>
        <taxon>Orchidinae</taxon>
        <taxon>Platanthera</taxon>
    </lineage>
</organism>
<sequence>MFIVKTDRDREKAMDPGSIGLQENLPNLQLYFLLGLVYVIITPILLPFVLVFFIFVFFIFSAVRRHVCN</sequence>
<evidence type="ECO:0000256" key="1">
    <source>
        <dbReference type="SAM" id="Phobius"/>
    </source>
</evidence>
<keyword evidence="4" id="KW-1185">Reference proteome</keyword>
<keyword evidence="1" id="KW-0472">Membrane</keyword>
<dbReference type="InterPro" id="IPR003864">
    <property type="entry name" value="CSC1/OSCA1-like_7TM"/>
</dbReference>
<gene>
    <name evidence="3" type="ORF">KSP39_PZI004054</name>
</gene>
<feature type="transmembrane region" description="Helical" evidence="1">
    <location>
        <begin position="30"/>
        <end position="63"/>
    </location>
</feature>
<dbReference type="GO" id="GO:0005886">
    <property type="term" value="C:plasma membrane"/>
    <property type="evidence" value="ECO:0007669"/>
    <property type="project" value="TreeGrafter"/>
</dbReference>
<protein>
    <recommendedName>
        <fullName evidence="2">CSC1/OSCA1-like 7TM region domain-containing protein</fullName>
    </recommendedName>
</protein>
<name>A0AAP0BTB4_9ASPA</name>
<dbReference type="PANTHER" id="PTHR13018">
    <property type="entry name" value="PROBABLE MEMBRANE PROTEIN DUF221-RELATED"/>
    <property type="match status" value="1"/>
</dbReference>
<accession>A0AAP0BTB4</accession>
<dbReference type="EMBL" id="JBBWWQ010000003">
    <property type="protein sequence ID" value="KAK8950663.1"/>
    <property type="molecule type" value="Genomic_DNA"/>
</dbReference>
<dbReference type="PANTHER" id="PTHR13018:SF98">
    <property type="entry name" value="TO DEHYDRATION PROTEIN, PUTATIVE, EXPRESSED-RELATED"/>
    <property type="match status" value="1"/>
</dbReference>
<dbReference type="GO" id="GO:0005227">
    <property type="term" value="F:calcium-activated cation channel activity"/>
    <property type="evidence" value="ECO:0007669"/>
    <property type="project" value="InterPro"/>
</dbReference>
<evidence type="ECO:0000313" key="3">
    <source>
        <dbReference type="EMBL" id="KAK8950663.1"/>
    </source>
</evidence>
<dbReference type="AlphaFoldDB" id="A0AAP0BTB4"/>
<dbReference type="Proteomes" id="UP001418222">
    <property type="component" value="Unassembled WGS sequence"/>
</dbReference>